<dbReference type="Proteomes" id="UP001465153">
    <property type="component" value="Unassembled WGS sequence"/>
</dbReference>
<comment type="caution">
    <text evidence="1">The sequence shown here is derived from an EMBL/GenBank/DDBJ whole genome shotgun (WGS) entry which is preliminary data.</text>
</comment>
<protein>
    <submittedName>
        <fullName evidence="1">Uncharacterized protein</fullName>
    </submittedName>
</protein>
<evidence type="ECO:0000313" key="1">
    <source>
        <dbReference type="EMBL" id="GAA6170134.1"/>
    </source>
</evidence>
<sequence>MPNMNENSLAVCIQALQKAIRFNDFISQSDTVDSDNYEESSYMFELELSRLCELYKIEEKNGNVSIPLSSLLTPPFDELIKTK</sequence>
<gene>
    <name evidence="1" type="ORF">NBRC116591_39470</name>
</gene>
<dbReference type="RefSeq" id="WP_353304470.1">
    <property type="nucleotide sequence ID" value="NZ_BAABWN010000019.1"/>
</dbReference>
<organism evidence="1 2">
    <name type="scientific">Sessilibacter corallicola</name>
    <dbReference type="NCBI Taxonomy" id="2904075"/>
    <lineage>
        <taxon>Bacteria</taxon>
        <taxon>Pseudomonadati</taxon>
        <taxon>Pseudomonadota</taxon>
        <taxon>Gammaproteobacteria</taxon>
        <taxon>Cellvibrionales</taxon>
        <taxon>Cellvibrionaceae</taxon>
        <taxon>Sessilibacter</taxon>
    </lineage>
</organism>
<reference evidence="1 2" key="1">
    <citation type="submission" date="2024-04" db="EMBL/GenBank/DDBJ databases">
        <title>Draft genome sequence of Sessilibacter corallicola NBRC 116591.</title>
        <authorList>
            <person name="Miyakawa T."/>
            <person name="Kusuya Y."/>
            <person name="Miura T."/>
        </authorList>
    </citation>
    <scope>NUCLEOTIDE SEQUENCE [LARGE SCALE GENOMIC DNA]</scope>
    <source>
        <strain evidence="1 2">KU-00831-HH</strain>
    </source>
</reference>
<proteinExistence type="predicted"/>
<dbReference type="EMBL" id="BAABWN010000019">
    <property type="protein sequence ID" value="GAA6170134.1"/>
    <property type="molecule type" value="Genomic_DNA"/>
</dbReference>
<evidence type="ECO:0000313" key="2">
    <source>
        <dbReference type="Proteomes" id="UP001465153"/>
    </source>
</evidence>
<keyword evidence="2" id="KW-1185">Reference proteome</keyword>
<accession>A0ABQ0AEQ2</accession>
<name>A0ABQ0AEQ2_9GAMM</name>